<name>A0A8S3JYB7_9BILA</name>
<feature type="compositionally biased region" description="Low complexity" evidence="1">
    <location>
        <begin position="43"/>
        <end position="53"/>
    </location>
</feature>
<protein>
    <submittedName>
        <fullName evidence="2">Uncharacterized protein</fullName>
    </submittedName>
</protein>
<evidence type="ECO:0000313" key="2">
    <source>
        <dbReference type="EMBL" id="CAF5223225.1"/>
    </source>
</evidence>
<proteinExistence type="predicted"/>
<gene>
    <name evidence="2" type="ORF">SMN809_LOCUS83218</name>
</gene>
<feature type="region of interest" description="Disordered" evidence="1">
    <location>
        <begin position="29"/>
        <end position="57"/>
    </location>
</feature>
<feature type="non-terminal residue" evidence="2">
    <location>
        <position position="1"/>
    </location>
</feature>
<feature type="compositionally biased region" description="Polar residues" evidence="1">
    <location>
        <begin position="30"/>
        <end position="42"/>
    </location>
</feature>
<evidence type="ECO:0000313" key="3">
    <source>
        <dbReference type="Proteomes" id="UP000676336"/>
    </source>
</evidence>
<feature type="non-terminal residue" evidence="2">
    <location>
        <position position="156"/>
    </location>
</feature>
<dbReference type="Proteomes" id="UP000676336">
    <property type="component" value="Unassembled WGS sequence"/>
</dbReference>
<dbReference type="EMBL" id="CAJOBI010354643">
    <property type="protein sequence ID" value="CAF5223225.1"/>
    <property type="molecule type" value="Genomic_DNA"/>
</dbReference>
<comment type="caution">
    <text evidence="2">The sequence shown here is derived from an EMBL/GenBank/DDBJ whole genome shotgun (WGS) entry which is preliminary data.</text>
</comment>
<reference evidence="2" key="1">
    <citation type="submission" date="2021-02" db="EMBL/GenBank/DDBJ databases">
        <authorList>
            <person name="Nowell W R."/>
        </authorList>
    </citation>
    <scope>NUCLEOTIDE SEQUENCE</scope>
</reference>
<sequence length="156" mass="17781">PPPPPVPVPYMHPNVNYMFDRCENKHETNFTKLQQPTRTRQVSNSSSSSISKSFEQNNVYAPMPSMKQEHIDRQDLNVKQCENVSCQSVTSSAPFVSEQVHEANSIKFHSQLVSKLKQQIDDLTDMSGSDTTKKIRYYHDRVDFHGDILMKPPGAT</sequence>
<dbReference type="AlphaFoldDB" id="A0A8S3JYB7"/>
<accession>A0A8S3JYB7</accession>
<organism evidence="2 3">
    <name type="scientific">Rotaria magnacalcarata</name>
    <dbReference type="NCBI Taxonomy" id="392030"/>
    <lineage>
        <taxon>Eukaryota</taxon>
        <taxon>Metazoa</taxon>
        <taxon>Spiralia</taxon>
        <taxon>Gnathifera</taxon>
        <taxon>Rotifera</taxon>
        <taxon>Eurotatoria</taxon>
        <taxon>Bdelloidea</taxon>
        <taxon>Philodinida</taxon>
        <taxon>Philodinidae</taxon>
        <taxon>Rotaria</taxon>
    </lineage>
</organism>
<evidence type="ECO:0000256" key="1">
    <source>
        <dbReference type="SAM" id="MobiDB-lite"/>
    </source>
</evidence>